<dbReference type="OrthoDB" id="7476629at2759"/>
<gene>
    <name evidence="2" type="ORF">g.7550</name>
</gene>
<dbReference type="AlphaFoldDB" id="A0A1E1WQC9"/>
<reference evidence="2" key="1">
    <citation type="submission" date="2015-09" db="EMBL/GenBank/DDBJ databases">
        <title>De novo assembly of Pectinophora gossypiella (Pink Bollworm) gut transcriptome.</title>
        <authorList>
            <person name="Tassone E.E."/>
        </authorList>
    </citation>
    <scope>NUCLEOTIDE SEQUENCE</scope>
</reference>
<sequence>RREHKRVLDSRRIATNPDEIYKPHLWYYDLFSFMFEDNSYNAAKAEDKGSKTQQAGVAGSEEEEEGQPVYEEEPHEFEHSVDPSDYSLATSMVEVSDNSKRYSDVDDDGKTKRLCADVLDEYDAIGINVAAKLRNLPPNMRIVAEKLINDVLFQAQLNGLNSSTVIITADPFKQDPM</sequence>
<organism evidence="2">
    <name type="scientific">Pectinophora gossypiella</name>
    <name type="common">Cotton pink bollworm</name>
    <name type="synonym">Depressaria gossypiella</name>
    <dbReference type="NCBI Taxonomy" id="13191"/>
    <lineage>
        <taxon>Eukaryota</taxon>
        <taxon>Metazoa</taxon>
        <taxon>Ecdysozoa</taxon>
        <taxon>Arthropoda</taxon>
        <taxon>Hexapoda</taxon>
        <taxon>Insecta</taxon>
        <taxon>Pterygota</taxon>
        <taxon>Neoptera</taxon>
        <taxon>Endopterygota</taxon>
        <taxon>Lepidoptera</taxon>
        <taxon>Glossata</taxon>
        <taxon>Ditrysia</taxon>
        <taxon>Gelechioidea</taxon>
        <taxon>Gelechiidae</taxon>
        <taxon>Apatetrinae</taxon>
        <taxon>Pectinophora</taxon>
    </lineage>
</organism>
<name>A0A1E1WQC9_PECGO</name>
<feature type="non-terminal residue" evidence="2">
    <location>
        <position position="1"/>
    </location>
</feature>
<dbReference type="PANTHER" id="PTHR21505:SF8">
    <property type="entry name" value="DPT-YFP REPRESSOR BY OVEREXPRESSION, ISOFORM D-RELATED"/>
    <property type="match status" value="1"/>
</dbReference>
<evidence type="ECO:0000313" key="2">
    <source>
        <dbReference type="EMBL" id="JAT89200.1"/>
    </source>
</evidence>
<feature type="compositionally biased region" description="Acidic residues" evidence="1">
    <location>
        <begin position="60"/>
        <end position="75"/>
    </location>
</feature>
<evidence type="ECO:0008006" key="3">
    <source>
        <dbReference type="Google" id="ProtNLM"/>
    </source>
</evidence>
<dbReference type="EMBL" id="GDQN01001854">
    <property type="protein sequence ID" value="JAT89200.1"/>
    <property type="molecule type" value="Transcribed_RNA"/>
</dbReference>
<accession>A0A1E1WQC9</accession>
<proteinExistence type="predicted"/>
<dbReference type="PANTHER" id="PTHR21505">
    <property type="entry name" value="MADF DOMAIN-CONTAINING PROTEIN-RELATED"/>
    <property type="match status" value="1"/>
</dbReference>
<feature type="region of interest" description="Disordered" evidence="1">
    <location>
        <begin position="44"/>
        <end position="83"/>
    </location>
</feature>
<evidence type="ECO:0000256" key="1">
    <source>
        <dbReference type="SAM" id="MobiDB-lite"/>
    </source>
</evidence>
<protein>
    <recommendedName>
        <fullName evidence="3">MADF domain-containing protein</fullName>
    </recommendedName>
</protein>